<dbReference type="SUPFAM" id="SSF82866">
    <property type="entry name" value="Multidrug efflux transporter AcrB transmembrane domain"/>
    <property type="match status" value="2"/>
</dbReference>
<keyword evidence="4 7" id="KW-0812">Transmembrane</keyword>
<feature type="transmembrane region" description="Helical" evidence="7">
    <location>
        <begin position="899"/>
        <end position="927"/>
    </location>
</feature>
<evidence type="ECO:0000256" key="2">
    <source>
        <dbReference type="ARBA" id="ARBA00010157"/>
    </source>
</evidence>
<evidence type="ECO:0000256" key="5">
    <source>
        <dbReference type="ARBA" id="ARBA00022989"/>
    </source>
</evidence>
<proteinExistence type="inferred from homology"/>
<keyword evidence="5 7" id="KW-1133">Transmembrane helix</keyword>
<organism evidence="9 10">
    <name type="scientific">Mycolicibacterium sphagni</name>
    <dbReference type="NCBI Taxonomy" id="1786"/>
    <lineage>
        <taxon>Bacteria</taxon>
        <taxon>Bacillati</taxon>
        <taxon>Actinomycetota</taxon>
        <taxon>Actinomycetes</taxon>
        <taxon>Mycobacteriales</taxon>
        <taxon>Mycobacteriaceae</taxon>
        <taxon>Mycolicibacterium</taxon>
    </lineage>
</organism>
<accession>A0ABX2JYG2</accession>
<dbReference type="NCBIfam" id="TIGR00833">
    <property type="entry name" value="actII"/>
    <property type="match status" value="1"/>
</dbReference>
<evidence type="ECO:0000313" key="9">
    <source>
        <dbReference type="EMBL" id="NTY62711.1"/>
    </source>
</evidence>
<evidence type="ECO:0000259" key="8">
    <source>
        <dbReference type="Pfam" id="PF03176"/>
    </source>
</evidence>
<sequence length="959" mass="104325">MSNHQVPAKRPFAPRTIRRFAPLIILAWLGILFALSVTIPPLQQVAKSHSVSLDPVDAPSYKAIKRIGAIFAQPENSSVAMVVLEGQQPLADEARDYYRRLIQQFKDDPKHVLHVQDFWGDDLTKGAAQSADGKAVYVQLALAGNSGESRAAESLNTVHNIVDHTPPPPGVKTYITGPAAVAADITNTGNRSQPLIMAVTASVLLIVLLLIYRSITTVILLLVVVGIQLQMAEGIVAFLGYHGLIGLTTVAINLVTSLVIAAGTDYGIFFIGRYQEARQAGEDREAAFYTSYGGVAKVVLASGSTIAGAIFCLHFTRLPYFQANGIPCAVAIMVAVVVALTLLPAVLAVGTRFGLFDPKRRVKAYGWRRVGTAIVRWPGPIFVASLTLALVGLLTLPIYNPSYNEQDYLPDNIAASQGISAAKRHFPQSTMMSPEVLMIEADHDMRNSADFLVLNKLSKAILAVPGVSKVQAVTRPEGTPIPHTTIPYLLSMQQAGQQQYMIFQQKSMDSMLEQVGKIDQSLAIMKNMYALMQQLVATMNSMVDNTHSMQDITNDLRNNIANFEDMWRPIRNYLYWEPHCENIPMCFSFRSVFDTLDGVDGVTDQLGELVKNLDQMKALLPQLVAQFPEMISIMESMRSMMMTMHSTSSGVFGQMGDNNGDSTAMAKAFDSAHNDDTFYITPEAFENADFKRVMDIFMSSDGKATRMLISQKGDPTSAEGLSRIDAIKAAAEEALKGTPLEESPVYLAGTATMTDDLVKGSRYDLAIAVIAAICLILIVMLMVTRSLIAALVIVGTVLVSLGASFGLAVFVWQVLIGTQIHWAVLVMALIILLAVGSDYNLLFVARMKEELHAGLNTGLIRAMGGTGKVVTSAGLVFAFTMGSMAVSDLVTLGQVGTTIAIGLMFDTLVVRSFMLPSVAALLGRWFWWPQLVRPRPASTMLRPTGPRPLVRALMLNQER</sequence>
<feature type="domain" description="Membrane transport protein MMPL" evidence="8">
    <location>
        <begin position="603"/>
        <end position="938"/>
    </location>
</feature>
<feature type="transmembrane region" description="Helical" evidence="7">
    <location>
        <begin position="250"/>
        <end position="271"/>
    </location>
</feature>
<gene>
    <name evidence="9" type="ORF">FEG63_24565</name>
</gene>
<dbReference type="Proteomes" id="UP000708347">
    <property type="component" value="Unassembled WGS sequence"/>
</dbReference>
<evidence type="ECO:0000256" key="6">
    <source>
        <dbReference type="ARBA" id="ARBA00023136"/>
    </source>
</evidence>
<protein>
    <submittedName>
        <fullName evidence="9">RND family transporter</fullName>
    </submittedName>
</protein>
<feature type="transmembrane region" description="Helical" evidence="7">
    <location>
        <begin position="866"/>
        <end position="887"/>
    </location>
</feature>
<feature type="transmembrane region" description="Helical" evidence="7">
    <location>
        <begin position="820"/>
        <end position="845"/>
    </location>
</feature>
<evidence type="ECO:0000256" key="3">
    <source>
        <dbReference type="ARBA" id="ARBA00022475"/>
    </source>
</evidence>
<dbReference type="PANTHER" id="PTHR33406">
    <property type="entry name" value="MEMBRANE PROTEIN MJ1562-RELATED"/>
    <property type="match status" value="1"/>
</dbReference>
<evidence type="ECO:0000256" key="1">
    <source>
        <dbReference type="ARBA" id="ARBA00004651"/>
    </source>
</evidence>
<comment type="caution">
    <text evidence="9">The sequence shown here is derived from an EMBL/GenBank/DDBJ whole genome shotgun (WGS) entry which is preliminary data.</text>
</comment>
<feature type="transmembrane region" description="Helical" evidence="7">
    <location>
        <begin position="195"/>
        <end position="212"/>
    </location>
</feature>
<dbReference type="EMBL" id="VBSB01000018">
    <property type="protein sequence ID" value="NTY62711.1"/>
    <property type="molecule type" value="Genomic_DNA"/>
</dbReference>
<feature type="transmembrane region" description="Helical" evidence="7">
    <location>
        <begin position="329"/>
        <end position="356"/>
    </location>
</feature>
<feature type="transmembrane region" description="Helical" evidence="7">
    <location>
        <begin position="292"/>
        <end position="317"/>
    </location>
</feature>
<feature type="transmembrane region" description="Helical" evidence="7">
    <location>
        <begin position="20"/>
        <end position="39"/>
    </location>
</feature>
<dbReference type="Pfam" id="PF03176">
    <property type="entry name" value="MMPL"/>
    <property type="match status" value="2"/>
</dbReference>
<dbReference type="InterPro" id="IPR050545">
    <property type="entry name" value="Mycobact_MmpL"/>
</dbReference>
<evidence type="ECO:0000256" key="7">
    <source>
        <dbReference type="SAM" id="Phobius"/>
    </source>
</evidence>
<feature type="transmembrane region" description="Helical" evidence="7">
    <location>
        <begin position="377"/>
        <end position="399"/>
    </location>
</feature>
<dbReference type="RefSeq" id="WP_174400418.1">
    <property type="nucleotide sequence ID" value="NZ_VBSB01000018.1"/>
</dbReference>
<evidence type="ECO:0000256" key="4">
    <source>
        <dbReference type="ARBA" id="ARBA00022692"/>
    </source>
</evidence>
<keyword evidence="6 7" id="KW-0472">Membrane</keyword>
<dbReference type="InterPro" id="IPR004707">
    <property type="entry name" value="MmpL_fam"/>
</dbReference>
<evidence type="ECO:0000313" key="10">
    <source>
        <dbReference type="Proteomes" id="UP000708347"/>
    </source>
</evidence>
<feature type="domain" description="Membrane transport protein MMPL" evidence="8">
    <location>
        <begin position="53"/>
        <end position="381"/>
    </location>
</feature>
<comment type="subcellular location">
    <subcellularLocation>
        <location evidence="1">Cell membrane</location>
        <topology evidence="1">Multi-pass membrane protein</topology>
    </subcellularLocation>
</comment>
<dbReference type="Gene3D" id="1.20.1640.10">
    <property type="entry name" value="Multidrug efflux transporter AcrB transmembrane domain"/>
    <property type="match status" value="2"/>
</dbReference>
<keyword evidence="10" id="KW-1185">Reference proteome</keyword>
<feature type="transmembrane region" description="Helical" evidence="7">
    <location>
        <begin position="219"/>
        <end position="244"/>
    </location>
</feature>
<comment type="similarity">
    <text evidence="2">Belongs to the resistance-nodulation-cell division (RND) (TC 2.A.6) family. MmpL subfamily.</text>
</comment>
<keyword evidence="3" id="KW-1003">Cell membrane</keyword>
<feature type="transmembrane region" description="Helical" evidence="7">
    <location>
        <begin position="790"/>
        <end position="814"/>
    </location>
</feature>
<feature type="transmembrane region" description="Helical" evidence="7">
    <location>
        <begin position="765"/>
        <end position="783"/>
    </location>
</feature>
<dbReference type="PANTHER" id="PTHR33406:SF6">
    <property type="entry name" value="MEMBRANE PROTEIN YDGH-RELATED"/>
    <property type="match status" value="1"/>
</dbReference>
<dbReference type="InterPro" id="IPR004869">
    <property type="entry name" value="MMPL_dom"/>
</dbReference>
<name>A0ABX2JYG2_9MYCO</name>
<reference evidence="9 10" key="1">
    <citation type="submission" date="2019-05" db="EMBL/GenBank/DDBJ databases">
        <title>Mycolicibacterium sphagni ENV482 genome assembly.</title>
        <authorList>
            <person name="Chen W."/>
            <person name="Faulkner N.W."/>
            <person name="Hyman M.R."/>
        </authorList>
    </citation>
    <scope>NUCLEOTIDE SEQUENCE [LARGE SCALE GENOMIC DNA]</scope>
    <source>
        <strain evidence="9 10">ENV482</strain>
    </source>
</reference>